<feature type="domain" description="CCHC-type" evidence="6">
    <location>
        <begin position="92"/>
        <end position="108"/>
    </location>
</feature>
<dbReference type="InterPro" id="IPR001878">
    <property type="entry name" value="Znf_CCHC"/>
</dbReference>
<protein>
    <recommendedName>
        <fullName evidence="10">SWIM-type domain-containing protein</fullName>
    </recommendedName>
</protein>
<evidence type="ECO:0000259" key="6">
    <source>
        <dbReference type="PROSITE" id="PS50158"/>
    </source>
</evidence>
<evidence type="ECO:0000256" key="4">
    <source>
        <dbReference type="PROSITE-ProRule" id="PRU00047"/>
    </source>
</evidence>
<dbReference type="PROSITE" id="PS50966">
    <property type="entry name" value="ZF_SWIM"/>
    <property type="match status" value="1"/>
</dbReference>
<evidence type="ECO:0000256" key="5">
    <source>
        <dbReference type="SAM" id="MobiDB-lite"/>
    </source>
</evidence>
<keyword evidence="9" id="KW-1185">Reference proteome</keyword>
<dbReference type="PANTHER" id="PTHR31973:SF189">
    <property type="entry name" value="TRANSPOSASE, MUDR, PLANT, MULE TRANSPOSASE DOMAIN PROTEIN-RELATED"/>
    <property type="match status" value="1"/>
</dbReference>
<organism evidence="8 9">
    <name type="scientific">Dipteronia sinensis</name>
    <dbReference type="NCBI Taxonomy" id="43782"/>
    <lineage>
        <taxon>Eukaryota</taxon>
        <taxon>Viridiplantae</taxon>
        <taxon>Streptophyta</taxon>
        <taxon>Embryophyta</taxon>
        <taxon>Tracheophyta</taxon>
        <taxon>Spermatophyta</taxon>
        <taxon>Magnoliopsida</taxon>
        <taxon>eudicotyledons</taxon>
        <taxon>Gunneridae</taxon>
        <taxon>Pentapetalae</taxon>
        <taxon>rosids</taxon>
        <taxon>malvids</taxon>
        <taxon>Sapindales</taxon>
        <taxon>Sapindaceae</taxon>
        <taxon>Hippocastanoideae</taxon>
        <taxon>Acereae</taxon>
        <taxon>Dipteronia</taxon>
    </lineage>
</organism>
<dbReference type="PROSITE" id="PS50158">
    <property type="entry name" value="ZF_CCHC"/>
    <property type="match status" value="1"/>
</dbReference>
<keyword evidence="1" id="KW-0479">Metal-binding</keyword>
<evidence type="ECO:0000259" key="7">
    <source>
        <dbReference type="PROSITE" id="PS50966"/>
    </source>
</evidence>
<evidence type="ECO:0000256" key="2">
    <source>
        <dbReference type="ARBA" id="ARBA00022771"/>
    </source>
</evidence>
<evidence type="ECO:0000313" key="8">
    <source>
        <dbReference type="EMBL" id="KAK3221235.1"/>
    </source>
</evidence>
<dbReference type="InterPro" id="IPR007527">
    <property type="entry name" value="Znf_SWIM"/>
</dbReference>
<feature type="compositionally biased region" description="Basic and acidic residues" evidence="5">
    <location>
        <begin position="104"/>
        <end position="113"/>
    </location>
</feature>
<gene>
    <name evidence="8" type="ORF">Dsin_008260</name>
</gene>
<dbReference type="AlphaFoldDB" id="A0AAE0APB6"/>
<feature type="region of interest" description="Disordered" evidence="5">
    <location>
        <begin position="98"/>
        <end position="142"/>
    </location>
</feature>
<evidence type="ECO:0000256" key="3">
    <source>
        <dbReference type="ARBA" id="ARBA00022833"/>
    </source>
</evidence>
<proteinExistence type="predicted"/>
<dbReference type="PANTHER" id="PTHR31973">
    <property type="entry name" value="POLYPROTEIN, PUTATIVE-RELATED"/>
    <property type="match status" value="1"/>
</dbReference>
<keyword evidence="2 4" id="KW-0863">Zinc-finger</keyword>
<dbReference type="GO" id="GO:0008270">
    <property type="term" value="F:zinc ion binding"/>
    <property type="evidence" value="ECO:0007669"/>
    <property type="project" value="UniProtKB-KW"/>
</dbReference>
<reference evidence="8" key="1">
    <citation type="journal article" date="2023" name="Plant J.">
        <title>Genome sequences and population genomics provide insights into the demographic history, inbreeding, and mutation load of two 'living fossil' tree species of Dipteronia.</title>
        <authorList>
            <person name="Feng Y."/>
            <person name="Comes H.P."/>
            <person name="Chen J."/>
            <person name="Zhu S."/>
            <person name="Lu R."/>
            <person name="Zhang X."/>
            <person name="Li P."/>
            <person name="Qiu J."/>
            <person name="Olsen K.M."/>
            <person name="Qiu Y."/>
        </authorList>
    </citation>
    <scope>NUCLEOTIDE SEQUENCE</scope>
    <source>
        <strain evidence="8">NBL</strain>
    </source>
</reference>
<dbReference type="SMART" id="SM00575">
    <property type="entry name" value="ZnF_PMZ"/>
    <property type="match status" value="1"/>
</dbReference>
<feature type="compositionally biased region" description="Polar residues" evidence="5">
    <location>
        <begin position="128"/>
        <end position="142"/>
    </location>
</feature>
<evidence type="ECO:0000256" key="1">
    <source>
        <dbReference type="ARBA" id="ARBA00022723"/>
    </source>
</evidence>
<evidence type="ECO:0000313" key="9">
    <source>
        <dbReference type="Proteomes" id="UP001281410"/>
    </source>
</evidence>
<dbReference type="EMBL" id="JANJYJ010000003">
    <property type="protein sequence ID" value="KAK3221235.1"/>
    <property type="molecule type" value="Genomic_DNA"/>
</dbReference>
<keyword evidence="3" id="KW-0862">Zinc</keyword>
<evidence type="ECO:0008006" key="10">
    <source>
        <dbReference type="Google" id="ProtNLM"/>
    </source>
</evidence>
<accession>A0AAE0APB6</accession>
<feature type="domain" description="SWIM-type" evidence="7">
    <location>
        <begin position="26"/>
        <end position="58"/>
    </location>
</feature>
<comment type="caution">
    <text evidence="8">The sequence shown here is derived from an EMBL/GenBank/DDBJ whole genome shotgun (WGS) entry which is preliminary data.</text>
</comment>
<name>A0AAE0APB6_9ROSI</name>
<dbReference type="GO" id="GO:0003676">
    <property type="term" value="F:nucleic acid binding"/>
    <property type="evidence" value="ECO:0007669"/>
    <property type="project" value="InterPro"/>
</dbReference>
<dbReference type="InterPro" id="IPR006564">
    <property type="entry name" value="Znf_PMZ"/>
</dbReference>
<sequence>MDSSSCSPEYSGNYVYQVKENGGEQFVVNIEQKSCACTKWQLIGIPCIHGMAALLTSNRYPRGRPKKARILQSDEVMIGGKAKLMRNYIVVRCSKCGQRGHNKTTCDKRDRRNVAGSEAGNANGGGPQSVQPRQASTQTQHA</sequence>
<dbReference type="Pfam" id="PF04434">
    <property type="entry name" value="SWIM"/>
    <property type="match status" value="1"/>
</dbReference>
<dbReference type="Proteomes" id="UP001281410">
    <property type="component" value="Unassembled WGS sequence"/>
</dbReference>